<accession>A0ABT8E8L4</accession>
<keyword evidence="3" id="KW-1133">Transmembrane helix</keyword>
<evidence type="ECO:0000313" key="8">
    <source>
        <dbReference type="Proteomes" id="UP001168694"/>
    </source>
</evidence>
<evidence type="ECO:0000259" key="6">
    <source>
        <dbReference type="Pfam" id="PF12698"/>
    </source>
</evidence>
<gene>
    <name evidence="7" type="ORF">QYF49_14835</name>
</gene>
<dbReference type="Proteomes" id="UP001168694">
    <property type="component" value="Unassembled WGS sequence"/>
</dbReference>
<evidence type="ECO:0000256" key="1">
    <source>
        <dbReference type="ARBA" id="ARBA00004141"/>
    </source>
</evidence>
<comment type="subcellular location">
    <subcellularLocation>
        <location evidence="1">Membrane</location>
        <topology evidence="1">Multi-pass membrane protein</topology>
    </subcellularLocation>
</comment>
<feature type="coiled-coil region" evidence="5">
    <location>
        <begin position="260"/>
        <end position="304"/>
    </location>
</feature>
<organism evidence="7 8">
    <name type="scientific">Fictibacillus terranigra</name>
    <dbReference type="NCBI Taxonomy" id="3058424"/>
    <lineage>
        <taxon>Bacteria</taxon>
        <taxon>Bacillati</taxon>
        <taxon>Bacillota</taxon>
        <taxon>Bacilli</taxon>
        <taxon>Bacillales</taxon>
        <taxon>Fictibacillaceae</taxon>
        <taxon>Fictibacillus</taxon>
    </lineage>
</organism>
<dbReference type="RefSeq" id="WP_290400335.1">
    <property type="nucleotide sequence ID" value="NZ_JAUHLN010000002.1"/>
</dbReference>
<dbReference type="Gene3D" id="3.40.1710.10">
    <property type="entry name" value="abc type-2 transporter like domain"/>
    <property type="match status" value="1"/>
</dbReference>
<dbReference type="PANTHER" id="PTHR43077:SF10">
    <property type="entry name" value="TRANSPORT PERMEASE PROTEIN"/>
    <property type="match status" value="1"/>
</dbReference>
<keyword evidence="2" id="KW-0812">Transmembrane</keyword>
<evidence type="ECO:0000313" key="7">
    <source>
        <dbReference type="EMBL" id="MDN4074267.1"/>
    </source>
</evidence>
<sequence length="350" mass="39289">MDDEKYVSGIPFGLEGHIDYPHCSPADLWVNCAAFCLCLGKYQGHVGSLRNTSGIKIAIVNEDTGAMLQDQPINLGRQVVKNLRHNDKLGWTFVDNKTARDGVLNGKYYASLYIPPDFSRKISSIASEDPEKPEIIYTVNEKINAVSPKITQSGVSTIINQVSDNFTKSVGNTIFKKFNEAGITLEKELPNILSFEQKIFFLEKEFSKFNQMGEQLIFLDQKMNELDKRAKMKKKLQMSIPTIERLGDVILQTEEKLPQMKRVLDQLALLQDNLAKLESADDIAANLEQSLIDLKSAIDEAIAMGNAANKTNPEVSFEPAELQAMKRHLQDLENMIAKTKGFLQNELHPI</sequence>
<protein>
    <submittedName>
        <fullName evidence="7">YhgE/Pip family protein</fullName>
    </submittedName>
</protein>
<dbReference type="Pfam" id="PF12698">
    <property type="entry name" value="ABC2_membrane_3"/>
    <property type="match status" value="1"/>
</dbReference>
<feature type="domain" description="ABC-2 type transporter transmembrane" evidence="6">
    <location>
        <begin position="51"/>
        <end position="184"/>
    </location>
</feature>
<evidence type="ECO:0000256" key="4">
    <source>
        <dbReference type="ARBA" id="ARBA00023136"/>
    </source>
</evidence>
<proteinExistence type="predicted"/>
<keyword evidence="8" id="KW-1185">Reference proteome</keyword>
<keyword evidence="4" id="KW-0472">Membrane</keyword>
<evidence type="ECO:0000256" key="3">
    <source>
        <dbReference type="ARBA" id="ARBA00022989"/>
    </source>
</evidence>
<name>A0ABT8E8L4_9BACL</name>
<reference evidence="7" key="1">
    <citation type="submission" date="2023-06" db="EMBL/GenBank/DDBJ databases">
        <title>Draft Genome Sequences of Representative Paenibacillus Polymyxa, Bacillus cereus, Fictibacillus sp., and Brevibacillus agri Strains Isolated from Amazonian Dark Earth.</title>
        <authorList>
            <person name="Pellegrinetti T.A."/>
            <person name="Cunha I.C.M."/>
            <person name="Chaves M.G."/>
            <person name="Freitas A.S."/>
            <person name="Silva A.V.R."/>
            <person name="Tsai S.M."/>
            <person name="Mendes L.W."/>
        </authorList>
    </citation>
    <scope>NUCLEOTIDE SEQUENCE</scope>
    <source>
        <strain evidence="7">CENA-BCM004</strain>
    </source>
</reference>
<dbReference type="NCBIfam" id="TIGR03061">
    <property type="entry name" value="pip_yhgE_Nterm"/>
    <property type="match status" value="1"/>
</dbReference>
<dbReference type="InterPro" id="IPR013525">
    <property type="entry name" value="ABC2_TM"/>
</dbReference>
<dbReference type="InterPro" id="IPR017500">
    <property type="entry name" value="Phage_infect_YhgE_N"/>
</dbReference>
<keyword evidence="5" id="KW-0175">Coiled coil</keyword>
<dbReference type="InterPro" id="IPR051328">
    <property type="entry name" value="T7SS_ABC-Transporter"/>
</dbReference>
<dbReference type="PANTHER" id="PTHR43077">
    <property type="entry name" value="TRANSPORT PERMEASE YVFS-RELATED"/>
    <property type="match status" value="1"/>
</dbReference>
<evidence type="ECO:0000256" key="5">
    <source>
        <dbReference type="SAM" id="Coils"/>
    </source>
</evidence>
<evidence type="ECO:0000256" key="2">
    <source>
        <dbReference type="ARBA" id="ARBA00022692"/>
    </source>
</evidence>
<dbReference type="EMBL" id="JAUHLN010000002">
    <property type="protein sequence ID" value="MDN4074267.1"/>
    <property type="molecule type" value="Genomic_DNA"/>
</dbReference>
<comment type="caution">
    <text evidence="7">The sequence shown here is derived from an EMBL/GenBank/DDBJ whole genome shotgun (WGS) entry which is preliminary data.</text>
</comment>